<name>F2ELF1_HORVV</name>
<accession>F2ELF1</accession>
<reference evidence="1" key="1">
    <citation type="journal article" date="2011" name="Plant Physiol.">
        <title>Comprehensive sequence analysis of 24,783 barley full-length cDNAs derived from 12 clone libraries.</title>
        <authorList>
            <person name="Matsumoto T."/>
            <person name="Tanaka T."/>
            <person name="Sakai H."/>
            <person name="Amano N."/>
            <person name="Kanamori H."/>
            <person name="Kurita K."/>
            <person name="Kikuta A."/>
            <person name="Kamiya K."/>
            <person name="Yamamoto M."/>
            <person name="Ikawa H."/>
            <person name="Fujii N."/>
            <person name="Hori K."/>
            <person name="Itoh T."/>
            <person name="Sato K."/>
        </authorList>
    </citation>
    <scope>NUCLEOTIDE SEQUENCE</scope>
</reference>
<dbReference type="GeneID" id="123398138"/>
<evidence type="ECO:0000313" key="1">
    <source>
        <dbReference type="EMBL" id="BAK08173.1"/>
    </source>
</evidence>
<dbReference type="KEGG" id="hvg:123398138"/>
<dbReference type="AlphaFoldDB" id="F2ELF1"/>
<proteinExistence type="evidence at transcript level"/>
<protein>
    <submittedName>
        <fullName evidence="1">Predicted protein</fullName>
    </submittedName>
</protein>
<sequence>MLMLLRCLAAGTDGSMLPLAGVLLSSATSLSTLFQHAPPGISFLSSPSTSPPSLWVAAPESPCARNSIVRLCLPMLRCCPGRRKAAALTSCAAAPHGETSTIRLDVTSSLLAYRCLRPQLLLLDLLLRGTKPSPRR</sequence>
<dbReference type="EMBL" id="AK376979">
    <property type="protein sequence ID" value="BAK08173.1"/>
    <property type="molecule type" value="mRNA"/>
</dbReference>
<organism evidence="1">
    <name type="scientific">Hordeum vulgare subsp. vulgare</name>
    <name type="common">Domesticated barley</name>
    <dbReference type="NCBI Taxonomy" id="112509"/>
    <lineage>
        <taxon>Eukaryota</taxon>
        <taxon>Viridiplantae</taxon>
        <taxon>Streptophyta</taxon>
        <taxon>Embryophyta</taxon>
        <taxon>Tracheophyta</taxon>
        <taxon>Spermatophyta</taxon>
        <taxon>Magnoliopsida</taxon>
        <taxon>Liliopsida</taxon>
        <taxon>Poales</taxon>
        <taxon>Poaceae</taxon>
        <taxon>BOP clade</taxon>
        <taxon>Pooideae</taxon>
        <taxon>Triticodae</taxon>
        <taxon>Triticeae</taxon>
        <taxon>Hordeinae</taxon>
        <taxon>Hordeum</taxon>
    </lineage>
</organism>
<dbReference type="RefSeq" id="XP_044948581.1">
    <property type="nucleotide sequence ID" value="XM_045092646.1"/>
</dbReference>